<proteinExistence type="predicted"/>
<dbReference type="Pfam" id="PF00932">
    <property type="entry name" value="LTD"/>
    <property type="match status" value="1"/>
</dbReference>
<name>A0A8J3D7N7_9BACT</name>
<dbReference type="AlphaFoldDB" id="A0A8J3D7N7"/>
<comment type="caution">
    <text evidence="2">The sequence shown here is derived from an EMBL/GenBank/DDBJ whole genome shotgun (WGS) entry which is preliminary data.</text>
</comment>
<evidence type="ECO:0000259" key="1">
    <source>
        <dbReference type="PROSITE" id="PS51841"/>
    </source>
</evidence>
<dbReference type="Proteomes" id="UP000598271">
    <property type="component" value="Unassembled WGS sequence"/>
</dbReference>
<evidence type="ECO:0000313" key="2">
    <source>
        <dbReference type="EMBL" id="GHB62270.1"/>
    </source>
</evidence>
<keyword evidence="3" id="KW-1185">Reference proteome</keyword>
<gene>
    <name evidence="2" type="ORF">GCM10007390_15080</name>
</gene>
<feature type="domain" description="LTD" evidence="1">
    <location>
        <begin position="1"/>
        <end position="155"/>
    </location>
</feature>
<dbReference type="InterPro" id="IPR014867">
    <property type="entry name" value="Spore_coat_CotH_CotH2/3/7"/>
</dbReference>
<sequence>MASNGNTIVDELGEHEDWVEIYNPGSSSVDIGGYYVSDKLDNLTKYRLPAGDPATVIPANGFLILWASDEPSRGTLHLPFKLSAGGEAFAITAPDGNTLINSLSFDEQQTDISYGRYPDGAANLFFFSGSTPGASNNTAAPYNEVLAAPDFSVAAGFYTSDVQLSIETDAQDATIYYTLDGSDPSPDHVGGTTYQYKNKYEENPGDIPGELLAQSFESYVYESTISLSDRAADPNKISEISTTYDNVPDYFPAASLNKANVVRAIVAKPGALSSEIVTKSYFINSQGRSRYTLPVVSLAVQENKLFDYNDGISVAGVAFDNWRAANPSQAPIGFVDANYLRRGRETEMEGNFEYYDSGNEPGLNQRVGVRIHGGASRAYPRKGLRLYARSEYGESEFEYPFFPEKPRDYYKRLLLRSSGSDWDFSLFRDAVAQRVVSHLPFDTQASQPSVLFLNGEYWGLHNLRERLDKHYLETTYGVNADSVDILENRQEVQEGDNARFLALLDYLNANSLTDSANFAYVETQIDPKNFTDYQIAEIHSGNNDWVDNNIEYWRKQTSQYEPNAPYGHDGRWRWFMYDLDEGYRLYNNGVAINILDRATSTENGYESQTRLLRKMLENTDYRNYFINRFADLLNTTFKPSRIERFVNEYKAEIDPEIDEHIARWNHPGSRAEWESNVAETITFAQERPAYVRSHIREKFGLPAQHDLTLGVSDVMSGYVRVNTVDLVPATPGVEESTYPWTGIYFQDVPITLTAHSKSGHTFSYWQEGGTTISTDSTLVLPSLTEARTITAIFDGQSDCRGDCRSLSSGNWNEASRWSCGHVPLACEAVVISEGHTIALPTGIAKAKSVEIENGALLDMGDDASLQLGN</sequence>
<dbReference type="InterPro" id="IPR059177">
    <property type="entry name" value="GH29D-like_dom"/>
</dbReference>
<protein>
    <recommendedName>
        <fullName evidence="1">LTD domain-containing protein</fullName>
    </recommendedName>
</protein>
<dbReference type="Pfam" id="PF13290">
    <property type="entry name" value="CHB_HEX_C_1"/>
    <property type="match status" value="1"/>
</dbReference>
<dbReference type="InterPro" id="IPR001322">
    <property type="entry name" value="Lamin_tail_dom"/>
</dbReference>
<dbReference type="Pfam" id="PF08757">
    <property type="entry name" value="CotH"/>
    <property type="match status" value="1"/>
</dbReference>
<dbReference type="InterPro" id="IPR036415">
    <property type="entry name" value="Lamin_tail_dom_sf"/>
</dbReference>
<dbReference type="PROSITE" id="PS51841">
    <property type="entry name" value="LTD"/>
    <property type="match status" value="1"/>
</dbReference>
<evidence type="ECO:0000313" key="3">
    <source>
        <dbReference type="Proteomes" id="UP000598271"/>
    </source>
</evidence>
<accession>A0A8J3D7N7</accession>
<dbReference type="SUPFAM" id="SSF74853">
    <property type="entry name" value="Lamin A/C globular tail domain"/>
    <property type="match status" value="1"/>
</dbReference>
<organism evidence="2 3">
    <name type="scientific">Persicitalea jodogahamensis</name>
    <dbReference type="NCBI Taxonomy" id="402147"/>
    <lineage>
        <taxon>Bacteria</taxon>
        <taxon>Pseudomonadati</taxon>
        <taxon>Bacteroidota</taxon>
        <taxon>Cytophagia</taxon>
        <taxon>Cytophagales</taxon>
        <taxon>Spirosomataceae</taxon>
        <taxon>Persicitalea</taxon>
    </lineage>
</organism>
<reference evidence="2 3" key="1">
    <citation type="journal article" date="2014" name="Int. J. Syst. Evol. Microbiol.">
        <title>Complete genome sequence of Corynebacterium casei LMG S-19264T (=DSM 44701T), isolated from a smear-ripened cheese.</title>
        <authorList>
            <consortium name="US DOE Joint Genome Institute (JGI-PGF)"/>
            <person name="Walter F."/>
            <person name="Albersmeier A."/>
            <person name="Kalinowski J."/>
            <person name="Ruckert C."/>
        </authorList>
    </citation>
    <scope>NUCLEOTIDE SEQUENCE [LARGE SCALE GENOMIC DNA]</scope>
    <source>
        <strain evidence="2 3">KCTC 12866</strain>
    </source>
</reference>
<dbReference type="Gene3D" id="2.60.40.1260">
    <property type="entry name" value="Lamin Tail domain"/>
    <property type="match status" value="1"/>
</dbReference>
<dbReference type="EMBL" id="BMXF01000001">
    <property type="protein sequence ID" value="GHB62270.1"/>
    <property type="molecule type" value="Genomic_DNA"/>
</dbReference>